<dbReference type="Proteomes" id="UP000887116">
    <property type="component" value="Unassembled WGS sequence"/>
</dbReference>
<keyword evidence="4" id="KW-1185">Reference proteome</keyword>
<dbReference type="EMBL" id="BMAO01000974">
    <property type="protein sequence ID" value="GFQ70382.1"/>
    <property type="molecule type" value="Genomic_DNA"/>
</dbReference>
<organism evidence="3 4">
    <name type="scientific">Trichonephila clavata</name>
    <name type="common">Joro spider</name>
    <name type="synonym">Nephila clavata</name>
    <dbReference type="NCBI Taxonomy" id="2740835"/>
    <lineage>
        <taxon>Eukaryota</taxon>
        <taxon>Metazoa</taxon>
        <taxon>Ecdysozoa</taxon>
        <taxon>Arthropoda</taxon>
        <taxon>Chelicerata</taxon>
        <taxon>Arachnida</taxon>
        <taxon>Araneae</taxon>
        <taxon>Araneomorphae</taxon>
        <taxon>Entelegynae</taxon>
        <taxon>Araneoidea</taxon>
        <taxon>Nephilidae</taxon>
        <taxon>Trichonephila</taxon>
    </lineage>
</organism>
<keyword evidence="2" id="KW-0812">Transmembrane</keyword>
<keyword evidence="2" id="KW-1133">Transmembrane helix</keyword>
<keyword evidence="2" id="KW-0472">Membrane</keyword>
<dbReference type="AlphaFoldDB" id="A0A8X6HAP6"/>
<accession>A0A8X6HAP6</accession>
<feature type="region of interest" description="Disordered" evidence="1">
    <location>
        <begin position="179"/>
        <end position="199"/>
    </location>
</feature>
<reference evidence="3" key="1">
    <citation type="submission" date="2020-07" db="EMBL/GenBank/DDBJ databases">
        <title>Multicomponent nature underlies the extraordinary mechanical properties of spider dragline silk.</title>
        <authorList>
            <person name="Kono N."/>
            <person name="Nakamura H."/>
            <person name="Mori M."/>
            <person name="Yoshida Y."/>
            <person name="Ohtoshi R."/>
            <person name="Malay A.D."/>
            <person name="Moran D.A.P."/>
            <person name="Tomita M."/>
            <person name="Numata K."/>
            <person name="Arakawa K."/>
        </authorList>
    </citation>
    <scope>NUCLEOTIDE SEQUENCE</scope>
</reference>
<sequence>MCGNVLNKSRCGRPHKLSDRDARAIVRKVKKNPKISAPKLADQIATASGKKVQPETNSVPSVFQSQVLVFIILLDFGTIKKSLQLNMKYYGLLFSLLVSATAVLWPGTNFWKNNQSSFTKVCLYSNDPSKFTPVCILCPNTLYPIVLTTCVMGSVIPMNVSYTQASCIVGNCAVNMNPKPPAKPKREVEEEPEEQDGDQRETFASTLFGGDISSVPSLFEDEDQEQSVPYTILVDGHNVTITNVEEYFVHSDEQQDENSLDEELE</sequence>
<evidence type="ECO:0000256" key="1">
    <source>
        <dbReference type="SAM" id="MobiDB-lite"/>
    </source>
</evidence>
<gene>
    <name evidence="3" type="primary">NCL1_41374</name>
    <name evidence="3" type="ORF">TNCT_3021</name>
</gene>
<comment type="caution">
    <text evidence="3">The sequence shown here is derived from an EMBL/GenBank/DDBJ whole genome shotgun (WGS) entry which is preliminary data.</text>
</comment>
<protein>
    <submittedName>
        <fullName evidence="3">Uncharacterized protein</fullName>
    </submittedName>
</protein>
<evidence type="ECO:0000313" key="3">
    <source>
        <dbReference type="EMBL" id="GFQ70382.1"/>
    </source>
</evidence>
<evidence type="ECO:0000256" key="2">
    <source>
        <dbReference type="SAM" id="Phobius"/>
    </source>
</evidence>
<proteinExistence type="predicted"/>
<feature type="transmembrane region" description="Helical" evidence="2">
    <location>
        <begin position="89"/>
        <end position="107"/>
    </location>
</feature>
<evidence type="ECO:0000313" key="4">
    <source>
        <dbReference type="Proteomes" id="UP000887116"/>
    </source>
</evidence>
<dbReference type="OrthoDB" id="6432670at2759"/>
<name>A0A8X6HAP6_TRICU</name>